<feature type="transmembrane region" description="Helical" evidence="1">
    <location>
        <begin position="87"/>
        <end position="109"/>
    </location>
</feature>
<evidence type="ECO:0000313" key="3">
    <source>
        <dbReference type="Proteomes" id="UP000461730"/>
    </source>
</evidence>
<protein>
    <recommendedName>
        <fullName evidence="4">Glycosyltransferase RgtA/B/C/D-like domain-containing protein</fullName>
    </recommendedName>
</protein>
<dbReference type="RefSeq" id="WP_157307100.1">
    <property type="nucleotide sequence ID" value="NZ_WRXN01000006.1"/>
</dbReference>
<feature type="transmembrane region" description="Helical" evidence="1">
    <location>
        <begin position="115"/>
        <end position="134"/>
    </location>
</feature>
<dbReference type="Proteomes" id="UP000461730">
    <property type="component" value="Unassembled WGS sequence"/>
</dbReference>
<name>A0A7K1U5U9_9BACT</name>
<feature type="transmembrane region" description="Helical" evidence="1">
    <location>
        <begin position="171"/>
        <end position="194"/>
    </location>
</feature>
<feature type="transmembrane region" description="Helical" evidence="1">
    <location>
        <begin position="21"/>
        <end position="41"/>
    </location>
</feature>
<evidence type="ECO:0008006" key="4">
    <source>
        <dbReference type="Google" id="ProtNLM"/>
    </source>
</evidence>
<gene>
    <name evidence="2" type="ORF">GO493_15410</name>
</gene>
<keyword evidence="1" id="KW-0812">Transmembrane</keyword>
<accession>A0A7K1U5U9</accession>
<keyword evidence="1" id="KW-1133">Transmembrane helix</keyword>
<feature type="transmembrane region" description="Helical" evidence="1">
    <location>
        <begin position="441"/>
        <end position="462"/>
    </location>
</feature>
<dbReference type="AlphaFoldDB" id="A0A7K1U5U9"/>
<comment type="caution">
    <text evidence="2">The sequence shown here is derived from an EMBL/GenBank/DDBJ whole genome shotgun (WGS) entry which is preliminary data.</text>
</comment>
<keyword evidence="3" id="KW-1185">Reference proteome</keyword>
<evidence type="ECO:0000256" key="1">
    <source>
        <dbReference type="SAM" id="Phobius"/>
    </source>
</evidence>
<dbReference type="EMBL" id="WRXN01000006">
    <property type="protein sequence ID" value="MVT09656.1"/>
    <property type="molecule type" value="Genomic_DNA"/>
</dbReference>
<feature type="transmembrane region" description="Helical" evidence="1">
    <location>
        <begin position="206"/>
        <end position="226"/>
    </location>
</feature>
<organism evidence="2 3">
    <name type="scientific">Chitinophaga tropicalis</name>
    <dbReference type="NCBI Taxonomy" id="2683588"/>
    <lineage>
        <taxon>Bacteria</taxon>
        <taxon>Pseudomonadati</taxon>
        <taxon>Bacteroidota</taxon>
        <taxon>Chitinophagia</taxon>
        <taxon>Chitinophagales</taxon>
        <taxon>Chitinophagaceae</taxon>
        <taxon>Chitinophaga</taxon>
    </lineage>
</organism>
<evidence type="ECO:0000313" key="2">
    <source>
        <dbReference type="EMBL" id="MVT09656.1"/>
    </source>
</evidence>
<feature type="transmembrane region" description="Helical" evidence="1">
    <location>
        <begin position="406"/>
        <end position="429"/>
    </location>
</feature>
<sequence length="502" mass="58749">MYTGVSTAPLPFKQWIWKNRIYLFVYFIIVLVQFTWFKWLFPYPSFFPDSNSYVEAAYYNQAINMWPIGYSRFLQLFAFIAHYDTALILLQYLLLHVSIIYFLSTVIYVLRPGKWLTGILLLFGVANPILLHMANFVSSDALYTALSIIWITQLCWILYKPNNWLLFTHAIILVAVFTVRYNAVFYPLISFIVILTADTSVKRKMLSVAFSSILLAAFVFHTLHVYKIQTGYNQFSAFGGWQLSANALLPYSYVDSVKAGEVPQKFRQLHGFVNEHNKALATSPYRNDRVLGIYFLWDGNSPLRRYFAAHGGNKTKTPNDFFRRWAKQAPLYGEYGAYLTKEYPMAYTQYYLWPNLIRYYVPPGEFLDVYNMDRDFVEDMEKKWFNYPTEKIFTRTKDKKISYMFVYPYFLAAVNLFYVLGLIGFLTLGGWKASTRYYRSLLVLVLAIWSCNLGFSVLASPIVLRYQVFPMLLSFTFGILLIAYVIRQAFYPQQSEKPALYQ</sequence>
<feature type="transmembrane region" description="Helical" evidence="1">
    <location>
        <begin position="141"/>
        <end position="159"/>
    </location>
</feature>
<feature type="transmembrane region" description="Helical" evidence="1">
    <location>
        <begin position="468"/>
        <end position="486"/>
    </location>
</feature>
<keyword evidence="1" id="KW-0472">Membrane</keyword>
<reference evidence="2 3" key="1">
    <citation type="submission" date="2019-12" db="EMBL/GenBank/DDBJ databases">
        <title>Chitinophaga sp. strain ysch24 (GDMCC 1.1355), whole genome shotgun sequence.</title>
        <authorList>
            <person name="Zhang X."/>
        </authorList>
    </citation>
    <scope>NUCLEOTIDE SEQUENCE [LARGE SCALE GENOMIC DNA]</scope>
    <source>
        <strain evidence="3">ysch24</strain>
    </source>
</reference>
<proteinExistence type="predicted"/>